<evidence type="ECO:0000313" key="1">
    <source>
        <dbReference type="EMBL" id="EEF62237.1"/>
    </source>
</evidence>
<evidence type="ECO:0000313" key="2">
    <source>
        <dbReference type="Proteomes" id="UP000003688"/>
    </source>
</evidence>
<dbReference type="STRING" id="320771.Cflav_PD4872"/>
<dbReference type="AlphaFoldDB" id="B9XCP1"/>
<dbReference type="Proteomes" id="UP000003688">
    <property type="component" value="Unassembled WGS sequence"/>
</dbReference>
<name>B9XCP1_PEDPL</name>
<comment type="caution">
    <text evidence="1">The sequence shown here is derived from an EMBL/GenBank/DDBJ whole genome shotgun (WGS) entry which is preliminary data.</text>
</comment>
<reference evidence="1 2" key="1">
    <citation type="journal article" date="2011" name="J. Bacteriol.">
        <title>Genome sequence of 'Pedosphaera parvula' Ellin514, an aerobic Verrucomicrobial isolate from pasture soil.</title>
        <authorList>
            <person name="Kant R."/>
            <person name="van Passel M.W."/>
            <person name="Sangwan P."/>
            <person name="Palva A."/>
            <person name="Lucas S."/>
            <person name="Copeland A."/>
            <person name="Lapidus A."/>
            <person name="Glavina Del Rio T."/>
            <person name="Dalin E."/>
            <person name="Tice H."/>
            <person name="Bruce D."/>
            <person name="Goodwin L."/>
            <person name="Pitluck S."/>
            <person name="Chertkov O."/>
            <person name="Larimer F.W."/>
            <person name="Land M.L."/>
            <person name="Hauser L."/>
            <person name="Brettin T.S."/>
            <person name="Detter J.C."/>
            <person name="Han S."/>
            <person name="de Vos W.M."/>
            <person name="Janssen P.H."/>
            <person name="Smidt H."/>
        </authorList>
    </citation>
    <scope>NUCLEOTIDE SEQUENCE [LARGE SCALE GENOMIC DNA]</scope>
    <source>
        <strain evidence="1 2">Ellin514</strain>
    </source>
</reference>
<protein>
    <submittedName>
        <fullName evidence="1">Uncharacterized protein</fullName>
    </submittedName>
</protein>
<proteinExistence type="predicted"/>
<dbReference type="EMBL" id="ABOX02000005">
    <property type="protein sequence ID" value="EEF62237.1"/>
    <property type="molecule type" value="Genomic_DNA"/>
</dbReference>
<gene>
    <name evidence="1" type="ORF">Cflav_PD4872</name>
</gene>
<keyword evidence="2" id="KW-1185">Reference proteome</keyword>
<organism evidence="1 2">
    <name type="scientific">Pedosphaera parvula (strain Ellin514)</name>
    <dbReference type="NCBI Taxonomy" id="320771"/>
    <lineage>
        <taxon>Bacteria</taxon>
        <taxon>Pseudomonadati</taxon>
        <taxon>Verrucomicrobiota</taxon>
        <taxon>Pedosphaerae</taxon>
        <taxon>Pedosphaerales</taxon>
        <taxon>Pedosphaeraceae</taxon>
        <taxon>Pedosphaera</taxon>
    </lineage>
</organism>
<sequence>MALMLSAWRRNFYVATDKTQIKHGWEKQAVLDGVCVTVTGCTPKSKDVIPKTTYFVTGFAAFGGLLTNSAASFFPSAICSGVRIGTKA</sequence>
<accession>B9XCP1</accession>